<accession>A0ABP9H3H6</accession>
<sequence length="211" mass="23144">MRSTGTGAPVGVSIRVPDSWYEFDIHPAGRDDNIRKAVNKRVRAYPELAPYRPMLLRILRQSARDAWDSGAVYCGCYADALDAETPVTAGLTMAVVDTRRDDGSPLDTDPQAMAKRFPAKQAQHADDTWQRVSVLELVDAGTAVRTEGVEDLPVPGTRRSARMITMQTFVRVPGSPDRVAVVTATSPNLPLQDPFLELFDAISATFCFTYA</sequence>
<keyword evidence="2" id="KW-1185">Reference proteome</keyword>
<organism evidence="1 2">
    <name type="scientific">Yinghuangia aomiensis</name>
    <dbReference type="NCBI Taxonomy" id="676205"/>
    <lineage>
        <taxon>Bacteria</taxon>
        <taxon>Bacillati</taxon>
        <taxon>Actinomycetota</taxon>
        <taxon>Actinomycetes</taxon>
        <taxon>Kitasatosporales</taxon>
        <taxon>Streptomycetaceae</taxon>
        <taxon>Yinghuangia</taxon>
    </lineage>
</organism>
<proteinExistence type="predicted"/>
<evidence type="ECO:0000313" key="1">
    <source>
        <dbReference type="EMBL" id="GAA4958296.1"/>
    </source>
</evidence>
<dbReference type="EMBL" id="BAABHS010000006">
    <property type="protein sequence ID" value="GAA4958296.1"/>
    <property type="molecule type" value="Genomic_DNA"/>
</dbReference>
<protein>
    <submittedName>
        <fullName evidence="1">Uncharacterized protein</fullName>
    </submittedName>
</protein>
<gene>
    <name evidence="1" type="ORF">GCM10023205_21130</name>
</gene>
<reference evidence="2" key="1">
    <citation type="journal article" date="2019" name="Int. J. Syst. Evol. Microbiol.">
        <title>The Global Catalogue of Microorganisms (GCM) 10K type strain sequencing project: providing services to taxonomists for standard genome sequencing and annotation.</title>
        <authorList>
            <consortium name="The Broad Institute Genomics Platform"/>
            <consortium name="The Broad Institute Genome Sequencing Center for Infectious Disease"/>
            <person name="Wu L."/>
            <person name="Ma J."/>
        </authorList>
    </citation>
    <scope>NUCLEOTIDE SEQUENCE [LARGE SCALE GENOMIC DNA]</scope>
    <source>
        <strain evidence="2">JCM 17986</strain>
    </source>
</reference>
<dbReference type="Proteomes" id="UP001500466">
    <property type="component" value="Unassembled WGS sequence"/>
</dbReference>
<name>A0ABP9H3H6_9ACTN</name>
<comment type="caution">
    <text evidence="1">The sequence shown here is derived from an EMBL/GenBank/DDBJ whole genome shotgun (WGS) entry which is preliminary data.</text>
</comment>
<evidence type="ECO:0000313" key="2">
    <source>
        <dbReference type="Proteomes" id="UP001500466"/>
    </source>
</evidence>